<accession>A0A9P7V744</accession>
<dbReference type="InterPro" id="IPR007519">
    <property type="entry name" value="Bul1_N"/>
</dbReference>
<dbReference type="Pfam" id="PF04425">
    <property type="entry name" value="Bul1_N"/>
    <property type="match status" value="1"/>
</dbReference>
<name>A0A9P7V744_9ASCO</name>
<evidence type="ECO:0000259" key="3">
    <source>
        <dbReference type="Pfam" id="PF04426"/>
    </source>
</evidence>
<dbReference type="InterPro" id="IPR039634">
    <property type="entry name" value="Bul1-like"/>
</dbReference>
<evidence type="ECO:0000313" key="4">
    <source>
        <dbReference type="EMBL" id="KAG7192457.1"/>
    </source>
</evidence>
<feature type="region of interest" description="Disordered" evidence="1">
    <location>
        <begin position="1"/>
        <end position="61"/>
    </location>
</feature>
<comment type="caution">
    <text evidence="4">The sequence shown here is derived from an EMBL/GenBank/DDBJ whole genome shotgun (WGS) entry which is preliminary data.</text>
</comment>
<dbReference type="PANTHER" id="PTHR31904">
    <property type="entry name" value="BYPASS OF STOP CODON PROTEIN 5-RELATED"/>
    <property type="match status" value="1"/>
</dbReference>
<sequence length="764" mass="86486">MYNTTFNRTMSTEEPPNYEDANSTHSSTSGNVPTSHSSSGTVSSSQNSISGQSQSADTVETTPTTITGALTAVSGEADTNFIVADETSGSWQDTVLNNVHKLKNLTSSKNKVSNAIKLSVHFTKDLCEAGVEPTIIDPTKIEYEQGCFVHGFVYIQNTLDKPVPFDMFYVLLEGNFMIDNPKDTKNPIIYKKFLEMFDLSASWNDVYVNRLTTDKYKPYVCPYTVDPRDGSHLGIQLGRLLQPGVLYKRFFTFKIPERLLDSECGNHTLSSHIELPPTMGMSRFENYLYKNCKVKDFAFFDAAVSYSVMTRFIGKRSLYNVDEKLKDIDDTKLINNKGDEFIILKETNNFIRIVPNYHPSSPSLERMKSVEQTLLYKNMVKRLEEHLKNGQKLVDLLERGEFDKSIQVGEYMTQSELEFAKLRQSYNKRCHKDFYADQKKGELQQPQYSIIVPITTRKKSLTSSLLKKPSKNDTGGMVGVLSLNTPQVDYQINYIAPPQFRSHQLLEKLTDLRKGWHLSIPIEFQFSGSETLGNYLPSFKHVNASLTILSLKSDREPLPLELKHDLIYTQQQYPSRSEIQAILCDSLNDPDTFVLNIQKPFQKLSTQLYKYLKELPTSNFKVELDLVNDLKLICYTHTKSISLSVNDVSVSASPLTPSEKFTTLVASQSSAHSSKAIDAMKWEEAEKNEVGQTTMSKKFYLNVNLNSATLLGSKSTAPVSDDYTLIPDFQSCQTARFYCLKLLFVTQDDHTISVKVPVHIVKPE</sequence>
<dbReference type="Proteomes" id="UP000790833">
    <property type="component" value="Unassembled WGS sequence"/>
</dbReference>
<gene>
    <name evidence="4" type="ORF">KQ657_001858</name>
</gene>
<protein>
    <submittedName>
        <fullName evidence="4">Uncharacterized protein</fullName>
    </submittedName>
</protein>
<dbReference type="EMBL" id="JAHMUF010000018">
    <property type="protein sequence ID" value="KAG7192457.1"/>
    <property type="molecule type" value="Genomic_DNA"/>
</dbReference>
<evidence type="ECO:0000256" key="1">
    <source>
        <dbReference type="SAM" id="MobiDB-lite"/>
    </source>
</evidence>
<feature type="compositionally biased region" description="Polar residues" evidence="1">
    <location>
        <begin position="1"/>
        <end position="34"/>
    </location>
</feature>
<dbReference type="AlphaFoldDB" id="A0A9P7V744"/>
<reference evidence="4" key="1">
    <citation type="submission" date="2021-03" db="EMBL/GenBank/DDBJ databases">
        <authorList>
            <person name="Palmer J.M."/>
        </authorList>
    </citation>
    <scope>NUCLEOTIDE SEQUENCE</scope>
    <source>
        <strain evidence="4">ARV_011</strain>
    </source>
</reference>
<feature type="domain" description="Bul1 N-terminal" evidence="2">
    <location>
        <begin position="12"/>
        <end position="407"/>
    </location>
</feature>
<evidence type="ECO:0000313" key="5">
    <source>
        <dbReference type="Proteomes" id="UP000790833"/>
    </source>
</evidence>
<feature type="domain" description="Bul1 C-terminal" evidence="3">
    <location>
        <begin position="519"/>
        <end position="760"/>
    </location>
</feature>
<dbReference type="Pfam" id="PF04426">
    <property type="entry name" value="Bul1_C"/>
    <property type="match status" value="1"/>
</dbReference>
<dbReference type="PANTHER" id="PTHR31904:SF1">
    <property type="entry name" value="BYPASS OF STOP CODON PROTEIN 5-RELATED"/>
    <property type="match status" value="1"/>
</dbReference>
<dbReference type="OrthoDB" id="4007955at2759"/>
<proteinExistence type="predicted"/>
<dbReference type="InterPro" id="IPR022794">
    <property type="entry name" value="Bul1_C"/>
</dbReference>
<feature type="compositionally biased region" description="Low complexity" evidence="1">
    <location>
        <begin position="35"/>
        <end position="61"/>
    </location>
</feature>
<evidence type="ECO:0000259" key="2">
    <source>
        <dbReference type="Pfam" id="PF04425"/>
    </source>
</evidence>
<keyword evidence="5" id="KW-1185">Reference proteome</keyword>
<dbReference type="RefSeq" id="XP_043048007.1">
    <property type="nucleotide sequence ID" value="XM_043192639.1"/>
</dbReference>
<organism evidence="4 5">
    <name type="scientific">Scheffersomyces spartinae</name>
    <dbReference type="NCBI Taxonomy" id="45513"/>
    <lineage>
        <taxon>Eukaryota</taxon>
        <taxon>Fungi</taxon>
        <taxon>Dikarya</taxon>
        <taxon>Ascomycota</taxon>
        <taxon>Saccharomycotina</taxon>
        <taxon>Pichiomycetes</taxon>
        <taxon>Debaryomycetaceae</taxon>
        <taxon>Scheffersomyces</taxon>
    </lineage>
</organism>
<dbReference type="GeneID" id="66115232"/>